<evidence type="ECO:0000313" key="1">
    <source>
        <dbReference type="EMBL" id="KAJ7649666.1"/>
    </source>
</evidence>
<dbReference type="EMBL" id="JARKIF010000001">
    <property type="protein sequence ID" value="KAJ7649666.1"/>
    <property type="molecule type" value="Genomic_DNA"/>
</dbReference>
<evidence type="ECO:0000313" key="2">
    <source>
        <dbReference type="Proteomes" id="UP001221142"/>
    </source>
</evidence>
<keyword evidence="2" id="KW-1185">Reference proteome</keyword>
<comment type="caution">
    <text evidence="1">The sequence shown here is derived from an EMBL/GenBank/DDBJ whole genome shotgun (WGS) entry which is preliminary data.</text>
</comment>
<sequence length="412" mass="45309">MLVQPRCGVDVDGGRRSAGVEVPDGVDDIGRISGIGEACRVKQFQAPASYCRIEHKQRSEGRENTVAAELKRTVRRIQTHAEIDRQGKRGQREDIEGGAQAWAAGESERADDACGEPPFPGGRPCTAACGGLMHTSRRPLQLDYVVRPRLYVRANYLGGVRGGLLWWCLQFPNDYAFRTSNDLSTAYVHASYFPPNLFDAYLKQEHKGIKDERAQPSDFEYEGHEETTRTTTLTMRKAMPTITSAGAGAGRRSGWGLQMTTCLSMPDSTRVDWSIPGTERVILVGQVRPRSVFVLSASVPTTRVRAHCLLSALWLALWSRALYMELSVVRLLTEPRVLAHSSTPGLGQIDPPIGCATRIYWDGTTAHRPPCLVLIDALEGPESPDCSLFKRFISQSASVYTTISSMIVGAEA</sequence>
<accession>A0AAD7CHW5</accession>
<organism evidence="1 2">
    <name type="scientific">Roridomyces roridus</name>
    <dbReference type="NCBI Taxonomy" id="1738132"/>
    <lineage>
        <taxon>Eukaryota</taxon>
        <taxon>Fungi</taxon>
        <taxon>Dikarya</taxon>
        <taxon>Basidiomycota</taxon>
        <taxon>Agaricomycotina</taxon>
        <taxon>Agaricomycetes</taxon>
        <taxon>Agaricomycetidae</taxon>
        <taxon>Agaricales</taxon>
        <taxon>Marasmiineae</taxon>
        <taxon>Mycenaceae</taxon>
        <taxon>Roridomyces</taxon>
    </lineage>
</organism>
<protein>
    <submittedName>
        <fullName evidence="1">Uncharacterized protein</fullName>
    </submittedName>
</protein>
<dbReference type="Proteomes" id="UP001221142">
    <property type="component" value="Unassembled WGS sequence"/>
</dbReference>
<dbReference type="AlphaFoldDB" id="A0AAD7CHW5"/>
<reference evidence="1" key="1">
    <citation type="submission" date="2023-03" db="EMBL/GenBank/DDBJ databases">
        <title>Massive genome expansion in bonnet fungi (Mycena s.s.) driven by repeated elements and novel gene families across ecological guilds.</title>
        <authorList>
            <consortium name="Lawrence Berkeley National Laboratory"/>
            <person name="Harder C.B."/>
            <person name="Miyauchi S."/>
            <person name="Viragh M."/>
            <person name="Kuo A."/>
            <person name="Thoen E."/>
            <person name="Andreopoulos B."/>
            <person name="Lu D."/>
            <person name="Skrede I."/>
            <person name="Drula E."/>
            <person name="Henrissat B."/>
            <person name="Morin E."/>
            <person name="Kohler A."/>
            <person name="Barry K."/>
            <person name="LaButti K."/>
            <person name="Morin E."/>
            <person name="Salamov A."/>
            <person name="Lipzen A."/>
            <person name="Mereny Z."/>
            <person name="Hegedus B."/>
            <person name="Baldrian P."/>
            <person name="Stursova M."/>
            <person name="Weitz H."/>
            <person name="Taylor A."/>
            <person name="Grigoriev I.V."/>
            <person name="Nagy L.G."/>
            <person name="Martin F."/>
            <person name="Kauserud H."/>
        </authorList>
    </citation>
    <scope>NUCLEOTIDE SEQUENCE</scope>
    <source>
        <strain evidence="1">9284</strain>
    </source>
</reference>
<proteinExistence type="predicted"/>
<name>A0AAD7CHW5_9AGAR</name>
<gene>
    <name evidence="1" type="ORF">FB45DRAFT_996989</name>
</gene>